<evidence type="ECO:0000259" key="2">
    <source>
        <dbReference type="Pfam" id="PF02557"/>
    </source>
</evidence>
<evidence type="ECO:0000256" key="1">
    <source>
        <dbReference type="SAM" id="Coils"/>
    </source>
</evidence>
<feature type="domain" description="D-alanyl-D-alanine carboxypeptidase-like core" evidence="2">
    <location>
        <begin position="487"/>
        <end position="540"/>
    </location>
</feature>
<reference evidence="3 4" key="1">
    <citation type="submission" date="2022-12" db="EMBL/GenBank/DDBJ databases">
        <title>Sphingomonas abieness sp. nov., an endophytic bacterium isolated from Abies koreana.</title>
        <authorList>
            <person name="Jiang L."/>
            <person name="Lee J."/>
        </authorList>
    </citation>
    <scope>NUCLEOTIDE SEQUENCE [LARGE SCALE GENOMIC DNA]</scope>
    <source>
        <strain evidence="4">PAMB 00755</strain>
    </source>
</reference>
<feature type="coiled-coil region" evidence="1">
    <location>
        <begin position="298"/>
        <end position="354"/>
    </location>
</feature>
<dbReference type="InterPro" id="IPR009045">
    <property type="entry name" value="Zn_M74/Hedgehog-like"/>
</dbReference>
<sequence>MARGATTQNLFLQISGSADGLQRAAKVAKTSLAELGAASGDLQQVVADNFRKLGGGDLTQSARQLESTYRKTFANIRAAAEDTLSKPMTAGSIVTGNVAAAEQQLTAARATALAYRELADAQTRMVSTSTSVSAGERELAVVLETQALAAKEDIVGIEQRIAVLRRLQSALGTSTEAEGENAAAHTRMGASGMIAEHVIRSFSDSVAAGQSPVRALGMEMGRITEAMTMFAAQSNASEGALGKFAGFMGGPWGLAISVAVAALIPLTEHLLGAGDASDSLKGKVLTLADALSAEKFGTEAATKALQEYNAEKRRADDNDSNAAASHIAAAQRDIQAARARRDQYLAEAQNLRSRPDTGDEAAQASRGMAAAALERKAAAETSSIRDAEGIVRSSQIDQAKEAAKAATDPIEAIRQKYLHMSDAATEAARANDKLASSLAGLLTKYAIQEAAEIKVAEAKKAAERTAVNDNRQSGRQVTVAQAEGIVQGIGGRVTSSYRSTAEQQVLYDRYKAGKGPLAAKPGTSEHERGQALDVAKSAGMTLAKIVEAFAAQGVHLTERLDEGDHYHVAWGAKGPKGPSSETLAKRQQAATRKDANDDRAFQGQLRQAQSDYSQAMLGLSTTAQERYAVSITHLRTDLDARDKALDDQVTAGSLSSAEALQLKVINGMTEQLMEQRAKREEMNDLLDQQLTAARTQIQSDLALIQLRQQGAVGRPAQYKLAQDALAKQQEENRDSIAQRINNFGRDPQSATAAVQESQSLPEIEAQQRANLSKQYQSPLDSYKDQLKANVGDMGDALQGVAVDGLKGLEDGLQGLISGTESVSGAFKKMATSIIADLARIAIEKAILGFFGLKDGGLVPGLSSGGLAGFAMGGLPGFARGASPSRIGNRISGAGTGTSDSILALVGGRKLIRVANGEGIANERAVKQWWPIIDQMNKGTFRGFAAGGLPSGVQQADLSPSDMRSLSSPRSAVGPAHILVQVEEGALFRPVVSDISARHAQAAIIAGANQAAEDRHDDAYSAIPQ</sequence>
<dbReference type="Pfam" id="PF02557">
    <property type="entry name" value="VanY"/>
    <property type="match status" value="1"/>
</dbReference>
<organism evidence="3 4">
    <name type="scientific">Sphingomonas abietis</name>
    <dbReference type="NCBI Taxonomy" id="3012344"/>
    <lineage>
        <taxon>Bacteria</taxon>
        <taxon>Pseudomonadati</taxon>
        <taxon>Pseudomonadota</taxon>
        <taxon>Alphaproteobacteria</taxon>
        <taxon>Sphingomonadales</taxon>
        <taxon>Sphingomonadaceae</taxon>
        <taxon>Sphingomonas</taxon>
    </lineage>
</organism>
<keyword evidence="4" id="KW-1185">Reference proteome</keyword>
<name>A0ABY7NQV1_9SPHN</name>
<accession>A0ABY7NQV1</accession>
<proteinExistence type="predicted"/>
<protein>
    <submittedName>
        <fullName evidence="3">M15 family metallopeptidase</fullName>
    </submittedName>
</protein>
<keyword evidence="1" id="KW-0175">Coiled coil</keyword>
<dbReference type="RefSeq" id="WP_270078558.1">
    <property type="nucleotide sequence ID" value="NZ_CP115174.1"/>
</dbReference>
<dbReference type="Proteomes" id="UP001210865">
    <property type="component" value="Chromosome"/>
</dbReference>
<dbReference type="EMBL" id="CP115174">
    <property type="protein sequence ID" value="WBO23929.1"/>
    <property type="molecule type" value="Genomic_DNA"/>
</dbReference>
<evidence type="ECO:0000313" key="3">
    <source>
        <dbReference type="EMBL" id="WBO23929.1"/>
    </source>
</evidence>
<evidence type="ECO:0000313" key="4">
    <source>
        <dbReference type="Proteomes" id="UP001210865"/>
    </source>
</evidence>
<dbReference type="CDD" id="cd14814">
    <property type="entry name" value="Peptidase_M15"/>
    <property type="match status" value="1"/>
</dbReference>
<dbReference type="SUPFAM" id="SSF55166">
    <property type="entry name" value="Hedgehog/DD-peptidase"/>
    <property type="match status" value="1"/>
</dbReference>
<gene>
    <name evidence="3" type="ORF">PBT88_07420</name>
</gene>
<dbReference type="Gene3D" id="3.30.1380.10">
    <property type="match status" value="1"/>
</dbReference>
<dbReference type="InterPro" id="IPR003709">
    <property type="entry name" value="VanY-like_core_dom"/>
</dbReference>